<keyword evidence="3" id="KW-1185">Reference proteome</keyword>
<organism evidence="2 3">
    <name type="scientific">Paraburkholderia acidiphila</name>
    <dbReference type="NCBI Taxonomy" id="2571747"/>
    <lineage>
        <taxon>Bacteria</taxon>
        <taxon>Pseudomonadati</taxon>
        <taxon>Pseudomonadota</taxon>
        <taxon>Betaproteobacteria</taxon>
        <taxon>Burkholderiales</taxon>
        <taxon>Burkholderiaceae</taxon>
        <taxon>Paraburkholderia</taxon>
    </lineage>
</organism>
<evidence type="ECO:0000256" key="1">
    <source>
        <dbReference type="SAM" id="MobiDB-lite"/>
    </source>
</evidence>
<protein>
    <submittedName>
        <fullName evidence="2">Uncharacterized protein</fullName>
    </submittedName>
</protein>
<feature type="region of interest" description="Disordered" evidence="1">
    <location>
        <begin position="43"/>
        <end position="101"/>
    </location>
</feature>
<evidence type="ECO:0000313" key="2">
    <source>
        <dbReference type="EMBL" id="QGZ54921.1"/>
    </source>
</evidence>
<evidence type="ECO:0000313" key="3">
    <source>
        <dbReference type="Proteomes" id="UP000434209"/>
    </source>
</evidence>
<feature type="compositionally biased region" description="Low complexity" evidence="1">
    <location>
        <begin position="59"/>
        <end position="75"/>
    </location>
</feature>
<dbReference type="Proteomes" id="UP000434209">
    <property type="component" value="Chromosome 1"/>
</dbReference>
<dbReference type="KEGG" id="pacp:FAZ97_08290"/>
<name>A0A7Z2J872_9BURK</name>
<reference evidence="2 3" key="1">
    <citation type="submission" date="2019-12" db="EMBL/GenBank/DDBJ databases">
        <title>Paraburkholderia acidiphila 7Q-K02 sp. nov and Paraburkholderia acidisoli DHF22 sp. nov., two strains isolated from forest soil.</title>
        <authorList>
            <person name="Gao Z."/>
            <person name="Qiu L."/>
        </authorList>
    </citation>
    <scope>NUCLEOTIDE SEQUENCE [LARGE SCALE GENOMIC DNA]</scope>
    <source>
        <strain evidence="2 3">7Q-K02</strain>
    </source>
</reference>
<gene>
    <name evidence="2" type="ORF">FAZ97_08290</name>
</gene>
<sequence>MKSMNLHIRGIMVSLSALAPLALFALFAPTASFVSFSVAAQPPHVSAPTWPVSRTGAHAQPPAARGPNAGNAPVPRGDLRGDIADNARRSAPQRQEPTRRQ</sequence>
<dbReference type="EMBL" id="CP046909">
    <property type="protein sequence ID" value="QGZ54921.1"/>
    <property type="molecule type" value="Genomic_DNA"/>
</dbReference>
<accession>A0A7Z2J872</accession>
<dbReference type="AlphaFoldDB" id="A0A7Z2J872"/>
<feature type="compositionally biased region" description="Basic and acidic residues" evidence="1">
    <location>
        <begin position="77"/>
        <end position="88"/>
    </location>
</feature>
<proteinExistence type="predicted"/>